<protein>
    <recommendedName>
        <fullName evidence="3">Peptidase A2 domain-containing protein</fullName>
    </recommendedName>
</protein>
<evidence type="ECO:0000313" key="2">
    <source>
        <dbReference type="Proteomes" id="UP000076761"/>
    </source>
</evidence>
<keyword evidence="2" id="KW-1185">Reference proteome</keyword>
<dbReference type="Gene3D" id="2.40.70.10">
    <property type="entry name" value="Acid Proteases"/>
    <property type="match status" value="1"/>
</dbReference>
<evidence type="ECO:0000313" key="1">
    <source>
        <dbReference type="EMBL" id="KZT20549.1"/>
    </source>
</evidence>
<sequence length="80" mass="8840">ETNKMLDVTTLIDSGATISCINQEYVKLYHLPIQRLAEIIPVFNADGTPNVVASMREFVAVKMKIGKHEEAIDLPITNLG</sequence>
<reference evidence="1 2" key="1">
    <citation type="journal article" date="2016" name="Mol. Biol. Evol.">
        <title>Comparative Genomics of Early-Diverging Mushroom-Forming Fungi Provides Insights into the Origins of Lignocellulose Decay Capabilities.</title>
        <authorList>
            <person name="Nagy L.G."/>
            <person name="Riley R."/>
            <person name="Tritt A."/>
            <person name="Adam C."/>
            <person name="Daum C."/>
            <person name="Floudas D."/>
            <person name="Sun H."/>
            <person name="Yadav J.S."/>
            <person name="Pangilinan J."/>
            <person name="Larsson K.H."/>
            <person name="Matsuura K."/>
            <person name="Barry K."/>
            <person name="Labutti K."/>
            <person name="Kuo R."/>
            <person name="Ohm R.A."/>
            <person name="Bhattacharya S.S."/>
            <person name="Shirouzu T."/>
            <person name="Yoshinaga Y."/>
            <person name="Martin F.M."/>
            <person name="Grigoriev I.V."/>
            <person name="Hibbett D.S."/>
        </authorList>
    </citation>
    <scope>NUCLEOTIDE SEQUENCE [LARGE SCALE GENOMIC DNA]</scope>
    <source>
        <strain evidence="1 2">HHB14362 ss-1</strain>
    </source>
</reference>
<feature type="non-terminal residue" evidence="1">
    <location>
        <position position="1"/>
    </location>
</feature>
<dbReference type="EMBL" id="KV425618">
    <property type="protein sequence ID" value="KZT20549.1"/>
    <property type="molecule type" value="Genomic_DNA"/>
</dbReference>
<gene>
    <name evidence="1" type="ORF">NEOLEDRAFT_1036753</name>
</gene>
<dbReference type="Proteomes" id="UP000076761">
    <property type="component" value="Unassembled WGS sequence"/>
</dbReference>
<accession>A0A165P5E9</accession>
<evidence type="ECO:0008006" key="3">
    <source>
        <dbReference type="Google" id="ProtNLM"/>
    </source>
</evidence>
<dbReference type="Pfam" id="PF08284">
    <property type="entry name" value="RVP_2"/>
    <property type="match status" value="1"/>
</dbReference>
<dbReference type="InterPro" id="IPR021109">
    <property type="entry name" value="Peptidase_aspartic_dom_sf"/>
</dbReference>
<feature type="non-terminal residue" evidence="1">
    <location>
        <position position="80"/>
    </location>
</feature>
<dbReference type="InParanoid" id="A0A165P5E9"/>
<organism evidence="1 2">
    <name type="scientific">Neolentinus lepideus HHB14362 ss-1</name>
    <dbReference type="NCBI Taxonomy" id="1314782"/>
    <lineage>
        <taxon>Eukaryota</taxon>
        <taxon>Fungi</taxon>
        <taxon>Dikarya</taxon>
        <taxon>Basidiomycota</taxon>
        <taxon>Agaricomycotina</taxon>
        <taxon>Agaricomycetes</taxon>
        <taxon>Gloeophyllales</taxon>
        <taxon>Gloeophyllaceae</taxon>
        <taxon>Neolentinus</taxon>
    </lineage>
</organism>
<name>A0A165P5E9_9AGAM</name>
<proteinExistence type="predicted"/>
<dbReference type="CDD" id="cd00303">
    <property type="entry name" value="retropepsin_like"/>
    <property type="match status" value="1"/>
</dbReference>
<dbReference type="AlphaFoldDB" id="A0A165P5E9"/>
<dbReference type="STRING" id="1314782.A0A165P5E9"/>
<dbReference type="OrthoDB" id="2977538at2759"/>